<proteinExistence type="predicted"/>
<sequence>MAESEYETSHLAHVMRDMEKDYEFAIGMVFSNELEAYHTYVAYAIGKGFGVRNDNLLRNRKGEITRRTFVCNCAGHPINSSDQEKKYHRSEVRCGCPARIKFKVDNGIYEVIEYVSTHNHPFIPEGQKHMIRCGRMMSDTCKCYS</sequence>
<feature type="domain" description="FAR1" evidence="1">
    <location>
        <begin position="40"/>
        <end position="123"/>
    </location>
</feature>
<dbReference type="InterPro" id="IPR004330">
    <property type="entry name" value="FAR1_DNA_bnd_dom"/>
</dbReference>
<protein>
    <recommendedName>
        <fullName evidence="1">FAR1 domain-containing protein</fullName>
    </recommendedName>
</protein>
<evidence type="ECO:0000313" key="2">
    <source>
        <dbReference type="EMBL" id="KAK2631208.1"/>
    </source>
</evidence>
<gene>
    <name evidence="2" type="ORF">EUGRSUZ_L03237</name>
</gene>
<dbReference type="EMBL" id="MU850564">
    <property type="protein sequence ID" value="KAK2631208.1"/>
    <property type="molecule type" value="Genomic_DNA"/>
</dbReference>
<comment type="caution">
    <text evidence="2">The sequence shown here is derived from an EMBL/GenBank/DDBJ whole genome shotgun (WGS) entry which is preliminary data.</text>
</comment>
<dbReference type="AlphaFoldDB" id="A0AAD9T8W1"/>
<dbReference type="Proteomes" id="UP000030711">
    <property type="component" value="Unassembled WGS sequence"/>
</dbReference>
<evidence type="ECO:0000259" key="1">
    <source>
        <dbReference type="Pfam" id="PF03101"/>
    </source>
</evidence>
<accession>A0AAD9T8W1</accession>
<dbReference type="PANTHER" id="PTHR46328:SF36">
    <property type="entry name" value="FAR1 DOMAIN-CONTAINING PROTEIN"/>
    <property type="match status" value="1"/>
</dbReference>
<organism evidence="2 3">
    <name type="scientific">Eucalyptus grandis</name>
    <name type="common">Flooded gum</name>
    <dbReference type="NCBI Taxonomy" id="71139"/>
    <lineage>
        <taxon>Eukaryota</taxon>
        <taxon>Viridiplantae</taxon>
        <taxon>Streptophyta</taxon>
        <taxon>Embryophyta</taxon>
        <taxon>Tracheophyta</taxon>
        <taxon>Spermatophyta</taxon>
        <taxon>Magnoliopsida</taxon>
        <taxon>eudicotyledons</taxon>
        <taxon>Gunneridae</taxon>
        <taxon>Pentapetalae</taxon>
        <taxon>rosids</taxon>
        <taxon>malvids</taxon>
        <taxon>Myrtales</taxon>
        <taxon>Myrtaceae</taxon>
        <taxon>Myrtoideae</taxon>
        <taxon>Eucalypteae</taxon>
        <taxon>Eucalyptus</taxon>
    </lineage>
</organism>
<name>A0AAD9T8W1_EUCGR</name>
<keyword evidence="3" id="KW-1185">Reference proteome</keyword>
<dbReference type="Pfam" id="PF03101">
    <property type="entry name" value="FAR1"/>
    <property type="match status" value="1"/>
</dbReference>
<reference evidence="2 3" key="1">
    <citation type="journal article" date="2014" name="Nature">
        <title>The genome of Eucalyptus grandis.</title>
        <authorList>
            <person name="Myburg A.A."/>
            <person name="Grattapaglia D."/>
            <person name="Tuskan G.A."/>
            <person name="Hellsten U."/>
            <person name="Hayes R.D."/>
            <person name="Grimwood J."/>
            <person name="Jenkins J."/>
            <person name="Lindquist E."/>
            <person name="Tice H."/>
            <person name="Bauer D."/>
            <person name="Goodstein D.M."/>
            <person name="Dubchak I."/>
            <person name="Poliakov A."/>
            <person name="Mizrachi E."/>
            <person name="Kullan A.R."/>
            <person name="Hussey S.G."/>
            <person name="Pinard D."/>
            <person name="van der Merwe K."/>
            <person name="Singh P."/>
            <person name="van Jaarsveld I."/>
            <person name="Silva-Junior O.B."/>
            <person name="Togawa R.C."/>
            <person name="Pappas M.R."/>
            <person name="Faria D.A."/>
            <person name="Sansaloni C.P."/>
            <person name="Petroli C.D."/>
            <person name="Yang X."/>
            <person name="Ranjan P."/>
            <person name="Tschaplinski T.J."/>
            <person name="Ye C.Y."/>
            <person name="Li T."/>
            <person name="Sterck L."/>
            <person name="Vanneste K."/>
            <person name="Murat F."/>
            <person name="Soler M."/>
            <person name="Clemente H.S."/>
            <person name="Saidi N."/>
            <person name="Cassan-Wang H."/>
            <person name="Dunand C."/>
            <person name="Hefer C.A."/>
            <person name="Bornberg-Bauer E."/>
            <person name="Kersting A.R."/>
            <person name="Vining K."/>
            <person name="Amarasinghe V."/>
            <person name="Ranik M."/>
            <person name="Naithani S."/>
            <person name="Elser J."/>
            <person name="Boyd A.E."/>
            <person name="Liston A."/>
            <person name="Spatafora J.W."/>
            <person name="Dharmwardhana P."/>
            <person name="Raja R."/>
            <person name="Sullivan C."/>
            <person name="Romanel E."/>
            <person name="Alves-Ferreira M."/>
            <person name="Kulheim C."/>
            <person name="Foley W."/>
            <person name="Carocha V."/>
            <person name="Paiva J."/>
            <person name="Kudrna D."/>
            <person name="Brommonschenkel S.H."/>
            <person name="Pasquali G."/>
            <person name="Byrne M."/>
            <person name="Rigault P."/>
            <person name="Tibbits J."/>
            <person name="Spokevicius A."/>
            <person name="Jones R.C."/>
            <person name="Steane D.A."/>
            <person name="Vaillancourt R.E."/>
            <person name="Potts B.M."/>
            <person name="Joubert F."/>
            <person name="Barry K."/>
            <person name="Pappas G.J."/>
            <person name="Strauss S.H."/>
            <person name="Jaiswal P."/>
            <person name="Grima-Pettenati J."/>
            <person name="Salse J."/>
            <person name="Van de Peer Y."/>
            <person name="Rokhsar D.S."/>
            <person name="Schmutz J."/>
        </authorList>
    </citation>
    <scope>NUCLEOTIDE SEQUENCE [LARGE SCALE GENOMIC DNA]</scope>
    <source>
        <strain evidence="3">cv. BRASUZ1</strain>
        <tissue evidence="2">Leaf extractions</tissue>
    </source>
</reference>
<dbReference type="PANTHER" id="PTHR46328">
    <property type="entry name" value="FAR-RED IMPAIRED RESPONSIVE (FAR1) FAMILY PROTEIN-RELATED"/>
    <property type="match status" value="1"/>
</dbReference>
<evidence type="ECO:0000313" key="3">
    <source>
        <dbReference type="Proteomes" id="UP000030711"/>
    </source>
</evidence>